<dbReference type="AlphaFoldDB" id="A0A7J9N4M8"/>
<evidence type="ECO:0000313" key="2">
    <source>
        <dbReference type="Proteomes" id="UP000593576"/>
    </source>
</evidence>
<accession>A0A7J9N4M8</accession>
<organism evidence="1 2">
    <name type="scientific">Gossypium schwendimanii</name>
    <name type="common">Cotton</name>
    <dbReference type="NCBI Taxonomy" id="34291"/>
    <lineage>
        <taxon>Eukaryota</taxon>
        <taxon>Viridiplantae</taxon>
        <taxon>Streptophyta</taxon>
        <taxon>Embryophyta</taxon>
        <taxon>Tracheophyta</taxon>
        <taxon>Spermatophyta</taxon>
        <taxon>Magnoliopsida</taxon>
        <taxon>eudicotyledons</taxon>
        <taxon>Gunneridae</taxon>
        <taxon>Pentapetalae</taxon>
        <taxon>rosids</taxon>
        <taxon>malvids</taxon>
        <taxon>Malvales</taxon>
        <taxon>Malvaceae</taxon>
        <taxon>Malvoideae</taxon>
        <taxon>Gossypium</taxon>
    </lineage>
</organism>
<reference evidence="1 2" key="1">
    <citation type="journal article" date="2019" name="Genome Biol. Evol.">
        <title>Insights into the evolution of the New World diploid cottons (Gossypium, subgenus Houzingenia) based on genome sequencing.</title>
        <authorList>
            <person name="Grover C.E."/>
            <person name="Arick M.A. 2nd"/>
            <person name="Thrash A."/>
            <person name="Conover J.L."/>
            <person name="Sanders W.S."/>
            <person name="Peterson D.G."/>
            <person name="Frelichowski J.E."/>
            <person name="Scheffler J.A."/>
            <person name="Scheffler B.E."/>
            <person name="Wendel J.F."/>
        </authorList>
    </citation>
    <scope>NUCLEOTIDE SEQUENCE [LARGE SCALE GENOMIC DNA]</scope>
    <source>
        <strain evidence="1">1</strain>
        <tissue evidence="1">Leaf</tissue>
    </source>
</reference>
<evidence type="ECO:0000313" key="1">
    <source>
        <dbReference type="EMBL" id="MBA0878056.1"/>
    </source>
</evidence>
<dbReference type="EMBL" id="JABFAF010270416">
    <property type="protein sequence ID" value="MBA0878056.1"/>
    <property type="molecule type" value="Genomic_DNA"/>
</dbReference>
<keyword evidence="2" id="KW-1185">Reference proteome</keyword>
<gene>
    <name evidence="1" type="ORF">Goshw_029938</name>
</gene>
<name>A0A7J9N4M8_GOSSC</name>
<protein>
    <submittedName>
        <fullName evidence="1">Uncharacterized protein</fullName>
    </submittedName>
</protein>
<dbReference type="Proteomes" id="UP000593576">
    <property type="component" value="Unassembled WGS sequence"/>
</dbReference>
<sequence length="47" mass="5624">MAILQNLQEDDVKWRALQMRSCIGVVISTRFYCLEFGELLDMPHYWC</sequence>
<comment type="caution">
    <text evidence="1">The sequence shown here is derived from an EMBL/GenBank/DDBJ whole genome shotgun (WGS) entry which is preliminary data.</text>
</comment>
<proteinExistence type="predicted"/>
<dbReference type="OrthoDB" id="10363323at2759"/>